<organism evidence="2 3">
    <name type="scientific">Roseomonas indoligenes</name>
    <dbReference type="NCBI Taxonomy" id="2820811"/>
    <lineage>
        <taxon>Bacteria</taxon>
        <taxon>Pseudomonadati</taxon>
        <taxon>Pseudomonadota</taxon>
        <taxon>Alphaproteobacteria</taxon>
        <taxon>Acetobacterales</taxon>
        <taxon>Roseomonadaceae</taxon>
        <taxon>Roseomonas</taxon>
    </lineage>
</organism>
<protein>
    <submittedName>
        <fullName evidence="2">Esterase-like activity of phytase family protein</fullName>
    </submittedName>
</protein>
<evidence type="ECO:0000313" key="3">
    <source>
        <dbReference type="Proteomes" id="UP000677537"/>
    </source>
</evidence>
<dbReference type="Proteomes" id="UP000677537">
    <property type="component" value="Unassembled WGS sequence"/>
</dbReference>
<dbReference type="InterPro" id="IPR027372">
    <property type="entry name" value="Phytase-like_dom"/>
</dbReference>
<dbReference type="RefSeq" id="WP_209369903.1">
    <property type="nucleotide sequence ID" value="NZ_JAGIZA010000001.1"/>
</dbReference>
<dbReference type="EMBL" id="JAGIZA010000001">
    <property type="protein sequence ID" value="MBP0491445.1"/>
    <property type="molecule type" value="Genomic_DNA"/>
</dbReference>
<gene>
    <name evidence="2" type="ORF">J5Y10_01485</name>
</gene>
<proteinExistence type="predicted"/>
<dbReference type="AlphaFoldDB" id="A0A940MV05"/>
<name>A0A940MV05_9PROT</name>
<feature type="domain" description="Phytase-like" evidence="1">
    <location>
        <begin position="73"/>
        <end position="312"/>
    </location>
</feature>
<evidence type="ECO:0000313" key="2">
    <source>
        <dbReference type="EMBL" id="MBP0491445.1"/>
    </source>
</evidence>
<keyword evidence="3" id="KW-1185">Reference proteome</keyword>
<evidence type="ECO:0000259" key="1">
    <source>
        <dbReference type="Pfam" id="PF13449"/>
    </source>
</evidence>
<comment type="caution">
    <text evidence="2">The sequence shown here is derived from an EMBL/GenBank/DDBJ whole genome shotgun (WGS) entry which is preliminary data.</text>
</comment>
<accession>A0A940MV05</accession>
<dbReference type="PROSITE" id="PS51257">
    <property type="entry name" value="PROKAR_LIPOPROTEIN"/>
    <property type="match status" value="1"/>
</dbReference>
<dbReference type="Pfam" id="PF13449">
    <property type="entry name" value="Phytase-like"/>
    <property type="match status" value="1"/>
</dbReference>
<reference evidence="2" key="1">
    <citation type="submission" date="2021-03" db="EMBL/GenBank/DDBJ databases">
        <authorList>
            <person name="So Y."/>
        </authorList>
    </citation>
    <scope>NUCLEOTIDE SEQUENCE</scope>
    <source>
        <strain evidence="2">SG15</strain>
    </source>
</reference>
<sequence length="333" mass="35695">MTSSPLRGLRQRRLGRRAALAALTGAAACAGRPGLVGYPVPMPDEPLPAERADLPLRPLGVLSIDTDQLGAYGLSALHVGPDLTLTTISDRGRWAQAQLVLAADGVPLGLEAPRSGPLRDVAGRPLPRDLASDAESLARLPDGSWLIGFEREHRIWRYHSLDSAAVPVGVPPGIEDAPANGSLESIGVLADGRWLVIAEALASRDDPFTRQAWIGGPGRWHSFAYRPRDWHNPSDLCPLPDGGALVLERHFGWTEGFSGSIARIASIPAVPTILRGEVVARLEPPLPSDNWEGISAFRHNGRGLVAVISDDNQMFPLQRTLLMVLGWADQPAS</sequence>